<dbReference type="SUPFAM" id="SSF54637">
    <property type="entry name" value="Thioesterase/thiol ester dehydrase-isomerase"/>
    <property type="match status" value="2"/>
</dbReference>
<organism evidence="1 2">
    <name type="scientific">Arsenicicoccus cauae</name>
    <dbReference type="NCBI Taxonomy" id="2663847"/>
    <lineage>
        <taxon>Bacteria</taxon>
        <taxon>Bacillati</taxon>
        <taxon>Actinomycetota</taxon>
        <taxon>Actinomycetes</taxon>
        <taxon>Micrococcales</taxon>
        <taxon>Intrasporangiaceae</taxon>
        <taxon>Arsenicicoccus</taxon>
    </lineage>
</organism>
<dbReference type="RefSeq" id="WP_154594621.1">
    <property type="nucleotide sequence ID" value="NZ_CP171001.1"/>
</dbReference>
<evidence type="ECO:0000313" key="2">
    <source>
        <dbReference type="Proteomes" id="UP000431092"/>
    </source>
</evidence>
<dbReference type="AlphaFoldDB" id="A0A6I3II18"/>
<evidence type="ECO:0000313" key="1">
    <source>
        <dbReference type="EMBL" id="MTB73367.1"/>
    </source>
</evidence>
<dbReference type="EMBL" id="WLVL01000057">
    <property type="protein sequence ID" value="MTB73367.1"/>
    <property type="molecule type" value="Genomic_DNA"/>
</dbReference>
<proteinExistence type="predicted"/>
<dbReference type="Proteomes" id="UP000431092">
    <property type="component" value="Unassembled WGS sequence"/>
</dbReference>
<reference evidence="1 2" key="1">
    <citation type="submission" date="2019-11" db="EMBL/GenBank/DDBJ databases">
        <title>Whole genome sequencing identifies a novel species of the genus Arsenicicoccus isolated from human blood.</title>
        <authorList>
            <person name="Jeong J.H."/>
            <person name="Kweon O.J."/>
            <person name="Kim H.R."/>
            <person name="Kim T.-H."/>
            <person name="Ha S.-M."/>
            <person name="Lee M.-K."/>
        </authorList>
    </citation>
    <scope>NUCLEOTIDE SEQUENCE [LARGE SCALE GENOMIC DNA]</scope>
    <source>
        <strain evidence="1 2">MKL-02</strain>
    </source>
</reference>
<dbReference type="InterPro" id="IPR016790">
    <property type="entry name" value="Thiol_ester_hydratase_Rv0216"/>
</dbReference>
<name>A0A6I3II18_9MICO</name>
<gene>
    <name evidence="1" type="ORF">GGG17_15645</name>
</gene>
<accession>A0A6I3II18</accession>
<dbReference type="GO" id="GO:0016829">
    <property type="term" value="F:lyase activity"/>
    <property type="evidence" value="ECO:0007669"/>
    <property type="project" value="InterPro"/>
</dbReference>
<dbReference type="Pfam" id="PF19315">
    <property type="entry name" value="MC_hydratase"/>
    <property type="match status" value="1"/>
</dbReference>
<sequence length="351" mass="37988">MSKTMAGNYFEDFALGQEIVHATPRTITEGDVSLYTALYGARFALTSAQTFARGLGMERMPVDGLLAFHVVFGKSVPDVSLNAVANLGYAGGRFGAPVHVGDTLTATSTVIGLKPNSSGATGNVYVRTIGRNQHDVAVVDYVRWVMVNRRSRVAADELGEATIPELPGAVPAEDLVVPWRVVGGYDTALAGSPYLWDDYEVGERIDHADGMTIEESDHMLATRLYQNTAKVHFDQHAQATTRTGRRLIYGGHVISLARALSFNGLGNALSVAAVNGGNHANPTFAGDTIYAWSEVLERLELPGRHDVGALRIRTVAAKDHPCADFPLRGEDGRYLPHVVLDLDYTVLMPRR</sequence>
<dbReference type="InterPro" id="IPR048274">
    <property type="entry name" value="MC_hydratase"/>
</dbReference>
<keyword evidence="2" id="KW-1185">Reference proteome</keyword>
<dbReference type="PANTHER" id="PTHR43664">
    <property type="entry name" value="MONOAMINE OXIDASE-RELATED"/>
    <property type="match status" value="1"/>
</dbReference>
<dbReference type="Gene3D" id="3.10.129.10">
    <property type="entry name" value="Hotdog Thioesterase"/>
    <property type="match status" value="1"/>
</dbReference>
<comment type="caution">
    <text evidence="1">The sequence shown here is derived from an EMBL/GenBank/DDBJ whole genome shotgun (WGS) entry which is preliminary data.</text>
</comment>
<dbReference type="PANTHER" id="PTHR43664:SF1">
    <property type="entry name" value="BETA-METHYLMALYL-COA DEHYDRATASE"/>
    <property type="match status" value="1"/>
</dbReference>
<dbReference type="InterPro" id="IPR052342">
    <property type="entry name" value="MCH/BMMD"/>
</dbReference>
<dbReference type="PIRSF" id="PIRSF021494">
    <property type="entry name" value="Rv0216_prd"/>
    <property type="match status" value="1"/>
</dbReference>
<dbReference type="InterPro" id="IPR029069">
    <property type="entry name" value="HotDog_dom_sf"/>
</dbReference>
<protein>
    <submittedName>
        <fullName evidence="1">Uncharacterized protein</fullName>
    </submittedName>
</protein>
<dbReference type="CDD" id="cd03451">
    <property type="entry name" value="FkbR2"/>
    <property type="match status" value="2"/>
</dbReference>